<keyword evidence="1" id="KW-0479">Metal-binding</keyword>
<keyword evidence="1" id="KW-1003">Cell membrane</keyword>
<dbReference type="InterPro" id="IPR026037">
    <property type="entry name" value="PgpA"/>
</dbReference>
<accession>A0ABN4AHY1</accession>
<dbReference type="Pfam" id="PF04608">
    <property type="entry name" value="PgpA"/>
    <property type="match status" value="1"/>
</dbReference>
<protein>
    <recommendedName>
        <fullName evidence="1">Phosphatidylglycerophosphatase A</fullName>
        <ecNumber evidence="1">3.1.3.27</ecNumber>
    </recommendedName>
    <alternativeName>
        <fullName evidence="1">Phosphatidylglycerolphosphate phosphatase A</fullName>
    </alternativeName>
</protein>
<dbReference type="CDD" id="cd06971">
    <property type="entry name" value="PgpA"/>
    <property type="match status" value="1"/>
</dbReference>
<comment type="catalytic activity">
    <reaction evidence="1">
        <text>a 1,2-diacyl-sn-glycero-3-phospho-(1'-sn-glycero-3'-phosphate) + H2O = a 1,2-diacyl-sn-glycero-3-phospho-(1'-sn-glycerol) + phosphate</text>
        <dbReference type="Rhea" id="RHEA:33751"/>
        <dbReference type="ChEBI" id="CHEBI:15377"/>
        <dbReference type="ChEBI" id="CHEBI:43474"/>
        <dbReference type="ChEBI" id="CHEBI:60110"/>
        <dbReference type="ChEBI" id="CHEBI:64716"/>
        <dbReference type="EC" id="3.1.3.27"/>
    </reaction>
</comment>
<evidence type="ECO:0000313" key="4">
    <source>
        <dbReference type="EMBL" id="AFE54572.1"/>
    </source>
</evidence>
<feature type="transmembrane region" description="Helical" evidence="2">
    <location>
        <begin position="104"/>
        <end position="121"/>
    </location>
</feature>
<evidence type="ECO:0000313" key="5">
    <source>
        <dbReference type="Proteomes" id="UP000007581"/>
    </source>
</evidence>
<dbReference type="InterPro" id="IPR036681">
    <property type="entry name" value="PgpA-like_sf"/>
</dbReference>
<comment type="cofactor">
    <cofactor evidence="1">
        <name>Mg(2+)</name>
        <dbReference type="ChEBI" id="CHEBI:18420"/>
    </cofactor>
</comment>
<dbReference type="PANTHER" id="PTHR36305:SF1">
    <property type="entry name" value="PHOSPHATIDYLGLYCEROPHOSPHATASE A"/>
    <property type="match status" value="1"/>
</dbReference>
<dbReference type="EMBL" id="CP003397">
    <property type="protein sequence ID" value="AFE54572.1"/>
    <property type="molecule type" value="Genomic_DNA"/>
</dbReference>
<evidence type="ECO:0000256" key="1">
    <source>
        <dbReference type="PIRNR" id="PIRNR006162"/>
    </source>
</evidence>
<dbReference type="RefSeq" id="WP_011191168.1">
    <property type="nucleotide sequence ID" value="NC_017066.1"/>
</dbReference>
<dbReference type="EC" id="3.1.3.27" evidence="1"/>
<comment type="function">
    <text evidence="1">Lipid phosphatase which dephosphorylates phosphatidylglycerophosphate (PGP) to phosphatidylglycerol (PG).</text>
</comment>
<keyword evidence="1" id="KW-0460">Magnesium</keyword>
<evidence type="ECO:0000259" key="3">
    <source>
        <dbReference type="Pfam" id="PF04608"/>
    </source>
</evidence>
<keyword evidence="1" id="KW-0443">Lipid metabolism</keyword>
<comment type="subcellular location">
    <subcellularLocation>
        <location evidence="1">Cell inner membrane</location>
        <topology evidence="1">Multi-pass membrane protein</topology>
    </subcellularLocation>
</comment>
<comment type="pathway">
    <text evidence="1">Phospholipid metabolism; phosphatidylglycerol biosynthesis; phosphatidylglycerol from CDP-diacylglycerol: step 2/2.</text>
</comment>
<name>A0ABN4AHY1_RICTP</name>
<keyword evidence="5" id="KW-1185">Reference proteome</keyword>
<gene>
    <name evidence="4" type="ORF">RTTH1527_03535</name>
</gene>
<dbReference type="Proteomes" id="UP000007581">
    <property type="component" value="Chromosome"/>
</dbReference>
<dbReference type="SUPFAM" id="SSF101307">
    <property type="entry name" value="YutG-like"/>
    <property type="match status" value="1"/>
</dbReference>
<keyword evidence="1" id="KW-0997">Cell inner membrane</keyword>
<dbReference type="PANTHER" id="PTHR36305">
    <property type="entry name" value="PHOSPHATIDYLGLYCEROPHOSPHATASE A"/>
    <property type="match status" value="1"/>
</dbReference>
<feature type="transmembrane region" description="Helical" evidence="2">
    <location>
        <begin position="177"/>
        <end position="195"/>
    </location>
</feature>
<feature type="transmembrane region" description="Helical" evidence="2">
    <location>
        <begin position="65"/>
        <end position="84"/>
    </location>
</feature>
<proteinExistence type="predicted"/>
<keyword evidence="2" id="KW-1133">Transmembrane helix</keyword>
<keyword evidence="1" id="KW-1208">Phospholipid metabolism</keyword>
<dbReference type="PIRSF" id="PIRSF006162">
    <property type="entry name" value="PgpA"/>
    <property type="match status" value="1"/>
</dbReference>
<keyword evidence="1" id="KW-0442">Lipid degradation</keyword>
<reference evidence="4" key="1">
    <citation type="submission" date="2012-03" db="EMBL/GenBank/DDBJ databases">
        <authorList>
            <person name="Johnson S.L."/>
            <person name="Sims D."/>
            <person name="Han S."/>
            <person name="Bruce D.C."/>
            <person name="Dasch G.A."/>
        </authorList>
    </citation>
    <scope>NUCLEOTIDE SEQUENCE [LARGE SCALE GENOMIC DNA]</scope>
    <source>
        <strain evidence="4">TH1527</strain>
    </source>
</reference>
<feature type="transmembrane region" description="Helical" evidence="2">
    <location>
        <begin position="25"/>
        <end position="44"/>
    </location>
</feature>
<organism evidence="4 5">
    <name type="scientific">Rickettsia typhi str. TH1527</name>
    <dbReference type="NCBI Taxonomy" id="1003201"/>
    <lineage>
        <taxon>Bacteria</taxon>
        <taxon>Pseudomonadati</taxon>
        <taxon>Pseudomonadota</taxon>
        <taxon>Alphaproteobacteria</taxon>
        <taxon>Rickettsiales</taxon>
        <taxon>Rickettsiaceae</taxon>
        <taxon>Rickettsieae</taxon>
        <taxon>Rickettsia</taxon>
        <taxon>typhus group</taxon>
    </lineage>
</organism>
<dbReference type="InterPro" id="IPR007686">
    <property type="entry name" value="YutG/PgpA"/>
</dbReference>
<keyword evidence="1" id="KW-0595">Phospholipid degradation</keyword>
<feature type="domain" description="YutG/PgpA" evidence="3">
    <location>
        <begin position="11"/>
        <end position="189"/>
    </location>
</feature>
<sequence>MFTKKQFSEFFTTFFYIGKIKYCPGTFASIASFPVTYCLMYFIVHHKIIIPFASLTLAEAQLVSIFIINFIICLILLMLGIYFTKIYLNYTNLEDPKEVVIDEVVGQMLTIVLVFFSALFANESHLIKYYSQLTRNIILLFILPFCLFRFFDIVKPWPINWFDKNIKGSIGVMLDDLLAAIFAAITQYAIIFVLIDIDNRLEIL</sequence>
<keyword evidence="1 2" id="KW-0812">Transmembrane</keyword>
<evidence type="ECO:0000256" key="2">
    <source>
        <dbReference type="SAM" id="Phobius"/>
    </source>
</evidence>
<keyword evidence="1" id="KW-0378">Hydrolase</keyword>
<feature type="transmembrane region" description="Helical" evidence="2">
    <location>
        <begin position="133"/>
        <end position="151"/>
    </location>
</feature>
<keyword evidence="1 2" id="KW-0472">Membrane</keyword>